<dbReference type="Gene3D" id="3.10.310.20">
    <property type="entry name" value="DHHA2 domain"/>
    <property type="match status" value="1"/>
</dbReference>
<dbReference type="Gene3D" id="3.90.1640.10">
    <property type="entry name" value="inorganic pyrophosphatase (n-terminal core)"/>
    <property type="match status" value="2"/>
</dbReference>
<feature type="domain" description="CBS" evidence="9">
    <location>
        <begin position="75"/>
        <end position="133"/>
    </location>
</feature>
<comment type="catalytic activity">
    <reaction evidence="7">
        <text>diphosphate + H2O = 2 phosphate + H(+)</text>
        <dbReference type="Rhea" id="RHEA:24576"/>
        <dbReference type="ChEBI" id="CHEBI:15377"/>
        <dbReference type="ChEBI" id="CHEBI:15378"/>
        <dbReference type="ChEBI" id="CHEBI:33019"/>
        <dbReference type="ChEBI" id="CHEBI:43474"/>
        <dbReference type="EC" id="3.6.1.1"/>
    </reaction>
</comment>
<dbReference type="Pfam" id="PF02833">
    <property type="entry name" value="DHHA2"/>
    <property type="match status" value="1"/>
</dbReference>
<name>A0A3S8RNN1_9FIRM</name>
<proteinExistence type="predicted"/>
<reference evidence="10 11" key="1">
    <citation type="journal article" date="2020" name="Int. J. Syst. Evol. Microbiol.">
        <title>Description of Erysipelothrix piscisicarius sp. nov., an emergent fish pathogen, and assessment of virulence using a tiger barb (Puntigrus tetrazona) infection model.</title>
        <authorList>
            <person name="Pomaranski E.K."/>
            <person name="Griffin M.J."/>
            <person name="Camus A.C."/>
            <person name="Armwood A.R."/>
            <person name="Shelley J."/>
            <person name="Waldbieser G.C."/>
            <person name="LaFrentz B.R."/>
            <person name="Garcia J.C."/>
            <person name="Yanong R."/>
            <person name="Soto E."/>
        </authorList>
    </citation>
    <scope>NUCLEOTIDE SEQUENCE [LARGE SCALE GENOMIC DNA]</scope>
    <source>
        <strain evidence="10 11">15TAL0474</strain>
    </source>
</reference>
<evidence type="ECO:0000256" key="5">
    <source>
        <dbReference type="ARBA" id="ARBA00023211"/>
    </source>
</evidence>
<accession>A0A3S8RNN1</accession>
<keyword evidence="4 10" id="KW-0378">Hydrolase</keyword>
<dbReference type="InterPro" id="IPR046342">
    <property type="entry name" value="CBS_dom_sf"/>
</dbReference>
<dbReference type="InterPro" id="IPR010766">
    <property type="entry name" value="DRTGG"/>
</dbReference>
<protein>
    <recommendedName>
        <fullName evidence="2">inorganic diphosphatase</fullName>
        <ecNumber evidence="2">3.6.1.1</ecNumber>
    </recommendedName>
    <alternativeName>
        <fullName evidence="6">Pyrophosphate phospho-hydrolase</fullName>
    </alternativeName>
</protein>
<dbReference type="EC" id="3.6.1.1" evidence="2"/>
<evidence type="ECO:0000256" key="7">
    <source>
        <dbReference type="ARBA" id="ARBA00047820"/>
    </source>
</evidence>
<dbReference type="Pfam" id="PF00571">
    <property type="entry name" value="CBS"/>
    <property type="match status" value="1"/>
</dbReference>
<evidence type="ECO:0000256" key="2">
    <source>
        <dbReference type="ARBA" id="ARBA00012146"/>
    </source>
</evidence>
<dbReference type="InterPro" id="IPR028979">
    <property type="entry name" value="Ser_kin/Pase_Hpr-like_N_sf"/>
</dbReference>
<dbReference type="Proteomes" id="UP000278804">
    <property type="component" value="Chromosome"/>
</dbReference>
<keyword evidence="3" id="KW-0479">Metal-binding</keyword>
<evidence type="ECO:0000256" key="1">
    <source>
        <dbReference type="ARBA" id="ARBA00001936"/>
    </source>
</evidence>
<dbReference type="Gene3D" id="3.40.1390.20">
    <property type="entry name" value="HprK N-terminal domain-like"/>
    <property type="match status" value="1"/>
</dbReference>
<feature type="domain" description="CBS" evidence="9">
    <location>
        <begin position="252"/>
        <end position="309"/>
    </location>
</feature>
<dbReference type="SMART" id="SM01131">
    <property type="entry name" value="DHHA2"/>
    <property type="match status" value="1"/>
</dbReference>
<evidence type="ECO:0000256" key="6">
    <source>
        <dbReference type="ARBA" id="ARBA00032535"/>
    </source>
</evidence>
<dbReference type="PANTHER" id="PTHR12112:SF22">
    <property type="entry name" value="MANGANESE-DEPENDENT INORGANIC PYROPHOSPHATASE-RELATED"/>
    <property type="match status" value="1"/>
</dbReference>
<dbReference type="PROSITE" id="PS51371">
    <property type="entry name" value="CBS"/>
    <property type="match status" value="2"/>
</dbReference>
<evidence type="ECO:0000259" key="9">
    <source>
        <dbReference type="PROSITE" id="PS51371"/>
    </source>
</evidence>
<dbReference type="EMBL" id="CP034234">
    <property type="protein sequence ID" value="AZK44615.1"/>
    <property type="molecule type" value="Genomic_DNA"/>
</dbReference>
<keyword evidence="5" id="KW-0464">Manganese</keyword>
<evidence type="ECO:0000256" key="8">
    <source>
        <dbReference type="PROSITE-ProRule" id="PRU00703"/>
    </source>
</evidence>
<dbReference type="PANTHER" id="PTHR12112">
    <property type="entry name" value="BNIP - RELATED"/>
    <property type="match status" value="1"/>
</dbReference>
<dbReference type="GO" id="GO:0005737">
    <property type="term" value="C:cytoplasm"/>
    <property type="evidence" value="ECO:0007669"/>
    <property type="project" value="InterPro"/>
</dbReference>
<dbReference type="InterPro" id="IPR004097">
    <property type="entry name" value="DHHA2"/>
</dbReference>
<dbReference type="NCBIfam" id="NF011443">
    <property type="entry name" value="PRK14869.1-5"/>
    <property type="match status" value="1"/>
</dbReference>
<dbReference type="RefSeq" id="WP_125164773.1">
    <property type="nucleotide sequence ID" value="NZ_CP034234.1"/>
</dbReference>
<dbReference type="SUPFAM" id="SSF64182">
    <property type="entry name" value="DHH phosphoesterases"/>
    <property type="match status" value="1"/>
</dbReference>
<dbReference type="GO" id="GO:0046872">
    <property type="term" value="F:metal ion binding"/>
    <property type="evidence" value="ECO:0007669"/>
    <property type="project" value="UniProtKB-KW"/>
</dbReference>
<organism evidence="10 11">
    <name type="scientific">Erysipelothrix piscisicarius</name>
    <dbReference type="NCBI Taxonomy" id="2485784"/>
    <lineage>
        <taxon>Bacteria</taxon>
        <taxon>Bacillati</taxon>
        <taxon>Bacillota</taxon>
        <taxon>Erysipelotrichia</taxon>
        <taxon>Erysipelotrichales</taxon>
        <taxon>Erysipelotrichaceae</taxon>
        <taxon>Erysipelothrix</taxon>
    </lineage>
</organism>
<dbReference type="SMART" id="SM00116">
    <property type="entry name" value="CBS"/>
    <property type="match status" value="2"/>
</dbReference>
<evidence type="ECO:0000256" key="4">
    <source>
        <dbReference type="ARBA" id="ARBA00022801"/>
    </source>
</evidence>
<dbReference type="SUPFAM" id="SSF75138">
    <property type="entry name" value="HprK N-terminal domain-like"/>
    <property type="match status" value="1"/>
</dbReference>
<dbReference type="Pfam" id="PF01368">
    <property type="entry name" value="DHH"/>
    <property type="match status" value="1"/>
</dbReference>
<dbReference type="SUPFAM" id="SSF54631">
    <property type="entry name" value="CBS-domain pair"/>
    <property type="match status" value="1"/>
</dbReference>
<gene>
    <name evidence="10" type="ORF">EEI45_07655</name>
</gene>
<evidence type="ECO:0000256" key="3">
    <source>
        <dbReference type="ARBA" id="ARBA00022723"/>
    </source>
</evidence>
<dbReference type="FunFam" id="3.90.1640.10:FF:000001">
    <property type="entry name" value="Probable manganese-dependent inorganic pyrophosphatase"/>
    <property type="match status" value="1"/>
</dbReference>
<dbReference type="NCBIfam" id="NF011442">
    <property type="entry name" value="PRK14869.1-4"/>
    <property type="match status" value="1"/>
</dbReference>
<dbReference type="InterPro" id="IPR001667">
    <property type="entry name" value="DDH_dom"/>
</dbReference>
<evidence type="ECO:0000313" key="10">
    <source>
        <dbReference type="EMBL" id="AZK44615.1"/>
    </source>
</evidence>
<dbReference type="InterPro" id="IPR038763">
    <property type="entry name" value="DHH_sf"/>
</dbReference>
<keyword evidence="8" id="KW-0129">CBS domain</keyword>
<dbReference type="InterPro" id="IPR000644">
    <property type="entry name" value="CBS_dom"/>
</dbReference>
<dbReference type="Pfam" id="PF07085">
    <property type="entry name" value="DRTGG"/>
    <property type="match status" value="1"/>
</dbReference>
<evidence type="ECO:0000313" key="11">
    <source>
        <dbReference type="Proteomes" id="UP000278804"/>
    </source>
</evidence>
<dbReference type="InterPro" id="IPR038222">
    <property type="entry name" value="DHHA2_dom_sf"/>
</dbReference>
<dbReference type="KEGG" id="eri:EEI45_07655"/>
<sequence>MKNEKDLIYICGHRHPDTDSIVSSIAYAHLKNILGAPAVPCRLGELSDETSYLLDRFGFETPTLLKDARATLDEIEMDDAVKIHLDTSIKEAMEIISDKRQTLAVVDDRDQLIGLVTSSNLAHIAMGDTKHSIALLKKTPMCNIAQAIDGELIYEPKHFHFNGKTSIIAISKTKLDNYELTDRLVIIGNDTESQLTAIRKGASCIVTVWTDEIEESVLSLAKLHDCGIIRSTHGTMNTSRYLLFAPSVREVMSTDLVTFNWNEFVDDVGKRMLKTRYRAYPVLDDQNKIYGFVSRYHILNSSSKKMILVDHNEASQSVDGIQQAEILEIIDHHRIGDLRTVKPIYFRNEIIGSTASIITKMYLEHGVEIPKDIASLLLSALISDTLNLKSPTTTPKDFEIAQILQDRSGLDRNEFARDMYEVTSGLKNKPYEDIINQDIKKFYISQKEVMVSQLVIYHFDELDDILDSFEEVMKQFVVQHHLDLLVVVFTSVEDNGSIIVAAGSLKEAVLDAFPNKDGEARTFLQDVVSRKNQIIPRLSAAISQYLGTGM</sequence>
<keyword evidence="11" id="KW-1185">Reference proteome</keyword>
<dbReference type="AlphaFoldDB" id="A0A3S8RNN1"/>
<dbReference type="GO" id="GO:0004427">
    <property type="term" value="F:inorganic diphosphate phosphatase activity"/>
    <property type="evidence" value="ECO:0007669"/>
    <property type="project" value="UniProtKB-EC"/>
</dbReference>
<comment type="cofactor">
    <cofactor evidence="1">
        <name>Mn(2+)</name>
        <dbReference type="ChEBI" id="CHEBI:29035"/>
    </cofactor>
</comment>